<comment type="caution">
    <text evidence="1">The sequence shown here is derived from an EMBL/GenBank/DDBJ whole genome shotgun (WGS) entry which is preliminary data.</text>
</comment>
<sequence>MISDDQPADTTPPPSREQVHEALRATVRHGALAANLTVFTPTVIDLLVPPNGDEESNMTRAAIAEDLIRKGITAVEEHDGPAVGSALRIMLGLASGTAVLSVEERRRQAARAIGIQPDTFRRDNHSRRYFLELAFAIHSLIESRSAGAR</sequence>
<name>A0A6I4WAG5_9ACTN</name>
<dbReference type="EMBL" id="WUTW01000002">
    <property type="protein sequence ID" value="MXQ65275.1"/>
    <property type="molecule type" value="Genomic_DNA"/>
</dbReference>
<evidence type="ECO:0000313" key="2">
    <source>
        <dbReference type="Proteomes" id="UP000431901"/>
    </source>
</evidence>
<dbReference type="Proteomes" id="UP000431901">
    <property type="component" value="Unassembled WGS sequence"/>
</dbReference>
<accession>A0A6I4WAG5</accession>
<dbReference type="RefSeq" id="WP_161103391.1">
    <property type="nucleotide sequence ID" value="NZ_JBHLYI010000010.1"/>
</dbReference>
<proteinExistence type="predicted"/>
<keyword evidence="2" id="KW-1185">Reference proteome</keyword>
<evidence type="ECO:0000313" key="1">
    <source>
        <dbReference type="EMBL" id="MXQ65275.1"/>
    </source>
</evidence>
<dbReference type="AlphaFoldDB" id="A0A6I4WAG5"/>
<reference evidence="1 2" key="1">
    <citation type="submission" date="2019-12" db="EMBL/GenBank/DDBJ databases">
        <title>Nocardia macrotermitis sp. nov. and Nocardia aurantia sp. nov., isolated from the gut of the fungus growing-termite Macrotermes natalensis.</title>
        <authorList>
            <person name="Christine B."/>
            <person name="Rene B."/>
        </authorList>
    </citation>
    <scope>NUCLEOTIDE SEQUENCE [LARGE SCALE GENOMIC DNA]</scope>
    <source>
        <strain evidence="1 2">DSM 102126</strain>
    </source>
</reference>
<organism evidence="1 2">
    <name type="scientific">Actinomadura rayongensis</name>
    <dbReference type="NCBI Taxonomy" id="1429076"/>
    <lineage>
        <taxon>Bacteria</taxon>
        <taxon>Bacillati</taxon>
        <taxon>Actinomycetota</taxon>
        <taxon>Actinomycetes</taxon>
        <taxon>Streptosporangiales</taxon>
        <taxon>Thermomonosporaceae</taxon>
        <taxon>Actinomadura</taxon>
    </lineage>
</organism>
<protein>
    <submittedName>
        <fullName evidence="1">Uncharacterized protein</fullName>
    </submittedName>
</protein>
<gene>
    <name evidence="1" type="ORF">GQ466_14650</name>
</gene>